<evidence type="ECO:0000313" key="2">
    <source>
        <dbReference type="Proteomes" id="UP000807025"/>
    </source>
</evidence>
<sequence length="233" mass="25798">MVNFDSYVPPAELPGPSWEMKTKLYMTPFDCISVEPEGFTGSVMLASPFGSGTCTTQVFRGQQRILQEHGPLYPSPTDPLAAFLPAESPLAKCRGYFNCRWNNSTLCRSCSVQGGRLPNAVSPTSRMQTAPRQQSSRLHHQVCEPVPTTDFHSISHYSTILHDVSTHNSTSHIITLVKHYSFNIISTGYCSGDKLSILAPATTSQHNTNQFSVFLWFSCPATSLPTAIFFDWL</sequence>
<accession>A0A9P6DBV8</accession>
<comment type="caution">
    <text evidence="1">The sequence shown here is derived from an EMBL/GenBank/DDBJ whole genome shotgun (WGS) entry which is preliminary data.</text>
</comment>
<dbReference type="Proteomes" id="UP000807025">
    <property type="component" value="Unassembled WGS sequence"/>
</dbReference>
<evidence type="ECO:0000313" key="1">
    <source>
        <dbReference type="EMBL" id="KAF9500901.1"/>
    </source>
</evidence>
<dbReference type="AlphaFoldDB" id="A0A9P6DBV8"/>
<gene>
    <name evidence="1" type="ORF">BDN71DRAFT_949248</name>
</gene>
<reference evidence="1" key="1">
    <citation type="submission" date="2020-11" db="EMBL/GenBank/DDBJ databases">
        <authorList>
            <consortium name="DOE Joint Genome Institute"/>
            <person name="Ahrendt S."/>
            <person name="Riley R."/>
            <person name="Andreopoulos W."/>
            <person name="Labutti K."/>
            <person name="Pangilinan J."/>
            <person name="Ruiz-Duenas F.J."/>
            <person name="Barrasa J.M."/>
            <person name="Sanchez-Garcia M."/>
            <person name="Camarero S."/>
            <person name="Miyauchi S."/>
            <person name="Serrano A."/>
            <person name="Linde D."/>
            <person name="Babiker R."/>
            <person name="Drula E."/>
            <person name="Ayuso-Fernandez I."/>
            <person name="Pacheco R."/>
            <person name="Padilla G."/>
            <person name="Ferreira P."/>
            <person name="Barriuso J."/>
            <person name="Kellner H."/>
            <person name="Castanera R."/>
            <person name="Alfaro M."/>
            <person name="Ramirez L."/>
            <person name="Pisabarro A.G."/>
            <person name="Kuo A."/>
            <person name="Tritt A."/>
            <person name="Lipzen A."/>
            <person name="He G."/>
            <person name="Yan M."/>
            <person name="Ng V."/>
            <person name="Cullen D."/>
            <person name="Martin F."/>
            <person name="Rosso M.-N."/>
            <person name="Henrissat B."/>
            <person name="Hibbett D."/>
            <person name="Martinez A.T."/>
            <person name="Grigoriev I.V."/>
        </authorList>
    </citation>
    <scope>NUCLEOTIDE SEQUENCE</scope>
    <source>
        <strain evidence="1">ATCC 90797</strain>
    </source>
</reference>
<organism evidence="1 2">
    <name type="scientific">Pleurotus eryngii</name>
    <name type="common">Boletus of the steppes</name>
    <dbReference type="NCBI Taxonomy" id="5323"/>
    <lineage>
        <taxon>Eukaryota</taxon>
        <taxon>Fungi</taxon>
        <taxon>Dikarya</taxon>
        <taxon>Basidiomycota</taxon>
        <taxon>Agaricomycotina</taxon>
        <taxon>Agaricomycetes</taxon>
        <taxon>Agaricomycetidae</taxon>
        <taxon>Agaricales</taxon>
        <taxon>Pleurotineae</taxon>
        <taxon>Pleurotaceae</taxon>
        <taxon>Pleurotus</taxon>
    </lineage>
</organism>
<name>A0A9P6DBV8_PLEER</name>
<protein>
    <submittedName>
        <fullName evidence="1">Uncharacterized protein</fullName>
    </submittedName>
</protein>
<keyword evidence="2" id="KW-1185">Reference proteome</keyword>
<dbReference type="EMBL" id="MU154525">
    <property type="protein sequence ID" value="KAF9500901.1"/>
    <property type="molecule type" value="Genomic_DNA"/>
</dbReference>
<proteinExistence type="predicted"/>